<dbReference type="InterPro" id="IPR036259">
    <property type="entry name" value="MFS_trans_sf"/>
</dbReference>
<feature type="transmembrane region" description="Helical" evidence="5">
    <location>
        <begin position="620"/>
        <end position="638"/>
    </location>
</feature>
<dbReference type="Proteomes" id="UP001321473">
    <property type="component" value="Unassembled WGS sequence"/>
</dbReference>
<keyword evidence="7" id="KW-1185">Reference proteome</keyword>
<feature type="transmembrane region" description="Helical" evidence="5">
    <location>
        <begin position="263"/>
        <end position="285"/>
    </location>
</feature>
<comment type="caution">
    <text evidence="6">The sequence shown here is derived from an EMBL/GenBank/DDBJ whole genome shotgun (WGS) entry which is preliminary data.</text>
</comment>
<feature type="transmembrane region" description="Helical" evidence="5">
    <location>
        <begin position="1070"/>
        <end position="1093"/>
    </location>
</feature>
<feature type="transmembrane region" description="Helical" evidence="5">
    <location>
        <begin position="738"/>
        <end position="756"/>
    </location>
</feature>
<feature type="transmembrane region" description="Helical" evidence="5">
    <location>
        <begin position="953"/>
        <end position="975"/>
    </location>
</feature>
<feature type="transmembrane region" description="Helical" evidence="5">
    <location>
        <begin position="297"/>
        <end position="319"/>
    </location>
</feature>
<feature type="transmembrane region" description="Helical" evidence="5">
    <location>
        <begin position="797"/>
        <end position="814"/>
    </location>
</feature>
<feature type="transmembrane region" description="Helical" evidence="5">
    <location>
        <begin position="164"/>
        <end position="184"/>
    </location>
</feature>
<dbReference type="InterPro" id="IPR011701">
    <property type="entry name" value="MFS"/>
</dbReference>
<dbReference type="Pfam" id="PF07690">
    <property type="entry name" value="MFS_1"/>
    <property type="match status" value="3"/>
</dbReference>
<feature type="transmembrane region" description="Helical" evidence="5">
    <location>
        <begin position="499"/>
        <end position="519"/>
    </location>
</feature>
<feature type="transmembrane region" description="Helical" evidence="5">
    <location>
        <begin position="1008"/>
        <end position="1032"/>
    </location>
</feature>
<dbReference type="PANTHER" id="PTHR23121">
    <property type="entry name" value="SODIUM-DEPENDENT GLUCOSE TRANSPORTER 1"/>
    <property type="match status" value="1"/>
</dbReference>
<dbReference type="AlphaFoldDB" id="A0AAQ4EXK4"/>
<reference evidence="6 7" key="1">
    <citation type="journal article" date="2023" name="Arcadia Sci">
        <title>De novo assembly of a long-read Amblyomma americanum tick genome.</title>
        <authorList>
            <person name="Chou S."/>
            <person name="Poskanzer K.E."/>
            <person name="Rollins M."/>
            <person name="Thuy-Boun P.S."/>
        </authorList>
    </citation>
    <scope>NUCLEOTIDE SEQUENCE [LARGE SCALE GENOMIC DNA]</scope>
    <source>
        <strain evidence="6">F_SG_1</strain>
        <tissue evidence="6">Salivary glands</tissue>
    </source>
</reference>
<feature type="transmembrane region" description="Helical" evidence="5">
    <location>
        <begin position="325"/>
        <end position="348"/>
    </location>
</feature>
<feature type="transmembrane region" description="Helical" evidence="5">
    <location>
        <begin position="238"/>
        <end position="257"/>
    </location>
</feature>
<feature type="transmembrane region" description="Helical" evidence="5">
    <location>
        <begin position="908"/>
        <end position="929"/>
    </location>
</feature>
<evidence type="ECO:0000313" key="7">
    <source>
        <dbReference type="Proteomes" id="UP001321473"/>
    </source>
</evidence>
<dbReference type="PANTHER" id="PTHR23121:SF10">
    <property type="entry name" value="MAJOR FACILITATOR SUPERFAMILY DOMAIN-CONTAINING PROTEIN 4A"/>
    <property type="match status" value="1"/>
</dbReference>
<feature type="transmembrane region" description="Helical" evidence="5">
    <location>
        <begin position="207"/>
        <end position="231"/>
    </location>
</feature>
<feature type="transmembrane region" description="Helical" evidence="5">
    <location>
        <begin position="562"/>
        <end position="579"/>
    </location>
</feature>
<proteinExistence type="predicted"/>
<feature type="transmembrane region" description="Helical" evidence="5">
    <location>
        <begin position="434"/>
        <end position="451"/>
    </location>
</feature>
<protein>
    <recommendedName>
        <fullName evidence="4">Major facilitator superfamily domain-containing protein 4A</fullName>
    </recommendedName>
</protein>
<gene>
    <name evidence="6" type="ORF">V5799_019371</name>
</gene>
<organism evidence="6 7">
    <name type="scientific">Amblyomma americanum</name>
    <name type="common">Lone star tick</name>
    <dbReference type="NCBI Taxonomy" id="6943"/>
    <lineage>
        <taxon>Eukaryota</taxon>
        <taxon>Metazoa</taxon>
        <taxon>Ecdysozoa</taxon>
        <taxon>Arthropoda</taxon>
        <taxon>Chelicerata</taxon>
        <taxon>Arachnida</taxon>
        <taxon>Acari</taxon>
        <taxon>Parasitiformes</taxon>
        <taxon>Ixodida</taxon>
        <taxon>Ixodoidea</taxon>
        <taxon>Ixodidae</taxon>
        <taxon>Amblyomminae</taxon>
        <taxon>Amblyomma</taxon>
    </lineage>
</organism>
<feature type="transmembrane region" description="Helical" evidence="5">
    <location>
        <begin position="982"/>
        <end position="1002"/>
    </location>
</feature>
<name>A0AAQ4EXK4_AMBAM</name>
<dbReference type="SUPFAM" id="SSF103473">
    <property type="entry name" value="MFS general substrate transporter"/>
    <property type="match status" value="4"/>
</dbReference>
<sequence length="1124" mass="119452">MSILMMVVACVTALMIPLSGSLALAYAIVFFGGISSGAFNTGANVWTIRLWPENSSPALQVFHLAFGVGNLMAPLIAEPFLSTGVGREVLNQTANLTAYDDSGYSTFEPLRNETSESRVYYAFGIASGFHLLLVIAMVALYFIDSSDVKPPHSGEGDAPKTEDVFFSRVMLALMSTYVCVYVALECTTAQMVTAYAVKSDLHFAKSAAARLAAVFFSCFAASRLGAALVTIKMSPFQMLVLSHVVLVVTGTVLLVWGSSSAPVLWACIALMGIGQGPVYAAVVTWTDSYIKFSNMMMSIVVIMATVGMLSPPLLVGQFLDRTPNVFLYVCFASAMLCVAFFVVMCFYVRKRPLVSAERKPKSLQAACPPPPALCPHSLQGLNHALTGVALLDLVEIYGSGISSVSHLITTRCVGALLGSLVGGKLYDAYNVQTMSILMMVIACVTVLMIPLSGSLALAHAMVFFSGISSGAFDTGYYCPTTRMLSPRGQMLLRWGQTCNLCMGCMGLGLILALTGVALLDLVEIYGSDISSVSHLITTRCVGGLLGSLVGGKLYDAYNVQTMTILMMAIACVTVLMIPLSGSLPLAHAVIFFGGISSGAFDTGANVWIIRMWPENSNPALQVFHLAFGVGCVVAPLIAEPFLSTGVVREVLNQTDNLTAYLTSNDSGYSPLHLVLNETGTNEHAGLFFSVTGVALLDLAEVYGTDVRSVAQLVTTRGVGILAGGFIGGRLYDRLHTQLLSIVMTLLMAAGVLLTPSCGRLGYAHSASVLAGLAMGALDTGANVWLINLWPTGCGPALQAYHLAFGIGAFIAPFVTEPFLSVNVSAAANVTATSANITSPWAQISGMVLGEELEVAISEMREPRLSWAFGIVSGFIFLVAILMFIVYLLDRSDYKPSPAPSNQSQNCRVNRFAYTLLALLGCYIMVYLGLECSFGQMLPTFAVESDLQMTKSEAAYLTSLFFLTFTVARIGSIFWSAVASPSCILLTCQVLLVITFALLPIFGASSATWLWALSGVAGVGLAAVFAAAVSYAVQFLVITNTMMSVVTVSASLGTMVPPVLVGMFIEQDAMVLAYVCIAAALLMNVLFLAMHLCARGRPRLMTDTTVEDSACANSGEPQHGLHEKF</sequence>
<accession>A0AAQ4EXK4</accession>
<dbReference type="EMBL" id="JARKHS020009960">
    <property type="protein sequence ID" value="KAK8779288.1"/>
    <property type="molecule type" value="Genomic_DNA"/>
</dbReference>
<feature type="transmembrane region" description="Helical" evidence="5">
    <location>
        <begin position="866"/>
        <end position="888"/>
    </location>
</feature>
<dbReference type="Gene3D" id="1.20.1250.20">
    <property type="entry name" value="MFS general substrate transporter like domains"/>
    <property type="match status" value="4"/>
</dbReference>
<evidence type="ECO:0000256" key="4">
    <source>
        <dbReference type="ARBA" id="ARBA00040840"/>
    </source>
</evidence>
<evidence type="ECO:0000256" key="2">
    <source>
        <dbReference type="ARBA" id="ARBA00022989"/>
    </source>
</evidence>
<keyword evidence="1 5" id="KW-0812">Transmembrane</keyword>
<keyword evidence="2 5" id="KW-1133">Transmembrane helix</keyword>
<feature type="transmembrane region" description="Helical" evidence="5">
    <location>
        <begin position="1044"/>
        <end position="1064"/>
    </location>
</feature>
<evidence type="ECO:0000256" key="1">
    <source>
        <dbReference type="ARBA" id="ARBA00022692"/>
    </source>
</evidence>
<keyword evidence="3 5" id="KW-0472">Membrane</keyword>
<evidence type="ECO:0000256" key="5">
    <source>
        <dbReference type="SAM" id="Phobius"/>
    </source>
</evidence>
<feature type="transmembrane region" description="Helical" evidence="5">
    <location>
        <begin position="585"/>
        <end position="608"/>
    </location>
</feature>
<dbReference type="GO" id="GO:0022857">
    <property type="term" value="F:transmembrane transporter activity"/>
    <property type="evidence" value="ECO:0007669"/>
    <property type="project" value="InterPro"/>
</dbReference>
<feature type="transmembrane region" description="Helical" evidence="5">
    <location>
        <begin position="119"/>
        <end position="143"/>
    </location>
</feature>
<evidence type="ECO:0000313" key="6">
    <source>
        <dbReference type="EMBL" id="KAK8779288.1"/>
    </source>
</evidence>
<evidence type="ECO:0000256" key="3">
    <source>
        <dbReference type="ARBA" id="ARBA00023136"/>
    </source>
</evidence>
<feature type="transmembrane region" description="Helical" evidence="5">
    <location>
        <begin position="762"/>
        <end position="785"/>
    </location>
</feature>